<dbReference type="PROSITE" id="PS51915">
    <property type="entry name" value="ZAD"/>
    <property type="match status" value="1"/>
</dbReference>
<evidence type="ECO:0000256" key="7">
    <source>
        <dbReference type="ARBA" id="ARBA00023163"/>
    </source>
</evidence>
<feature type="domain" description="C2H2-type" evidence="12">
    <location>
        <begin position="458"/>
        <end position="481"/>
    </location>
</feature>
<dbReference type="SMART" id="SM00355">
    <property type="entry name" value="ZnF_C2H2"/>
    <property type="match status" value="13"/>
</dbReference>
<evidence type="ECO:0000256" key="8">
    <source>
        <dbReference type="ARBA" id="ARBA00023242"/>
    </source>
</evidence>
<feature type="domain" description="C2H2-type" evidence="12">
    <location>
        <begin position="375"/>
        <end position="402"/>
    </location>
</feature>
<feature type="compositionally biased region" description="Basic and acidic residues" evidence="11">
    <location>
        <begin position="211"/>
        <end position="227"/>
    </location>
</feature>
<dbReference type="PROSITE" id="PS00028">
    <property type="entry name" value="ZINC_FINGER_C2H2_1"/>
    <property type="match status" value="11"/>
</dbReference>
<feature type="domain" description="ZAD" evidence="13">
    <location>
        <begin position="9"/>
        <end position="89"/>
    </location>
</feature>
<dbReference type="Pfam" id="PF07776">
    <property type="entry name" value="zf-AD"/>
    <property type="match status" value="1"/>
</dbReference>
<evidence type="ECO:0000256" key="11">
    <source>
        <dbReference type="SAM" id="MobiDB-lite"/>
    </source>
</evidence>
<feature type="binding site" evidence="10">
    <location>
        <position position="11"/>
    </location>
    <ligand>
        <name>Zn(2+)</name>
        <dbReference type="ChEBI" id="CHEBI:29105"/>
    </ligand>
</feature>
<name>A0A7R8V4Q1_HERIL</name>
<feature type="domain" description="C2H2-type" evidence="12">
    <location>
        <begin position="524"/>
        <end position="551"/>
    </location>
</feature>
<proteinExistence type="predicted"/>
<keyword evidence="4 9" id="KW-0863">Zinc-finger</keyword>
<evidence type="ECO:0000256" key="1">
    <source>
        <dbReference type="ARBA" id="ARBA00004123"/>
    </source>
</evidence>
<feature type="domain" description="C2H2-type" evidence="12">
    <location>
        <begin position="580"/>
        <end position="608"/>
    </location>
</feature>
<dbReference type="Proteomes" id="UP000594454">
    <property type="component" value="Chromosome 6"/>
</dbReference>
<dbReference type="GO" id="GO:0005634">
    <property type="term" value="C:nucleus"/>
    <property type="evidence" value="ECO:0007669"/>
    <property type="project" value="UniProtKB-SubCell"/>
</dbReference>
<keyword evidence="7" id="KW-0804">Transcription</keyword>
<feature type="domain" description="C2H2-type" evidence="12">
    <location>
        <begin position="403"/>
        <end position="430"/>
    </location>
</feature>
<dbReference type="EMBL" id="LR899014">
    <property type="protein sequence ID" value="CAD7092783.1"/>
    <property type="molecule type" value="Genomic_DNA"/>
</dbReference>
<keyword evidence="3" id="KW-0677">Repeat</keyword>
<feature type="compositionally biased region" description="Basic residues" evidence="11">
    <location>
        <begin position="199"/>
        <end position="210"/>
    </location>
</feature>
<dbReference type="SMART" id="SM00868">
    <property type="entry name" value="zf-AD"/>
    <property type="match status" value="1"/>
</dbReference>
<reference evidence="14 15" key="1">
    <citation type="submission" date="2020-11" db="EMBL/GenBank/DDBJ databases">
        <authorList>
            <person name="Wallbank WR R."/>
            <person name="Pardo Diaz C."/>
            <person name="Kozak K."/>
            <person name="Martin S."/>
            <person name="Jiggins C."/>
            <person name="Moest M."/>
            <person name="Warren A I."/>
            <person name="Generalovic N T."/>
            <person name="Byers J.R.P. K."/>
            <person name="Montejo-Kovacevich G."/>
            <person name="Yen C E."/>
        </authorList>
    </citation>
    <scope>NUCLEOTIDE SEQUENCE [LARGE SCALE GENOMIC DNA]</scope>
</reference>
<dbReference type="InterPro" id="IPR013087">
    <property type="entry name" value="Znf_C2H2_type"/>
</dbReference>
<feature type="binding site" evidence="10">
    <location>
        <position position="62"/>
    </location>
    <ligand>
        <name>Zn(2+)</name>
        <dbReference type="ChEBI" id="CHEBI:29105"/>
    </ligand>
</feature>
<evidence type="ECO:0000259" key="12">
    <source>
        <dbReference type="PROSITE" id="PS50157"/>
    </source>
</evidence>
<feature type="domain" description="C2H2-type" evidence="12">
    <location>
        <begin position="289"/>
        <end position="317"/>
    </location>
</feature>
<evidence type="ECO:0000313" key="14">
    <source>
        <dbReference type="EMBL" id="CAD7092783.1"/>
    </source>
</evidence>
<keyword evidence="6" id="KW-0805">Transcription regulation</keyword>
<accession>A0A7R8V4Q1</accession>
<evidence type="ECO:0000256" key="2">
    <source>
        <dbReference type="ARBA" id="ARBA00022723"/>
    </source>
</evidence>
<dbReference type="Pfam" id="PF00096">
    <property type="entry name" value="zf-C2H2"/>
    <property type="match status" value="6"/>
</dbReference>
<dbReference type="InterPro" id="IPR012934">
    <property type="entry name" value="Znf_AD"/>
</dbReference>
<feature type="domain" description="C2H2-type" evidence="12">
    <location>
        <begin position="232"/>
        <end position="261"/>
    </location>
</feature>
<feature type="region of interest" description="Disordered" evidence="11">
    <location>
        <begin position="622"/>
        <end position="642"/>
    </location>
</feature>
<keyword evidence="2 10" id="KW-0479">Metal-binding</keyword>
<dbReference type="SUPFAM" id="SSF57667">
    <property type="entry name" value="beta-beta-alpha zinc fingers"/>
    <property type="match status" value="7"/>
</dbReference>
<dbReference type="PANTHER" id="PTHR47772:SF13">
    <property type="entry name" value="GASTRULA ZINC FINGER PROTEIN XLCGF49.1-LIKE-RELATED"/>
    <property type="match status" value="1"/>
</dbReference>
<evidence type="ECO:0000259" key="13">
    <source>
        <dbReference type="PROSITE" id="PS51915"/>
    </source>
</evidence>
<dbReference type="Gene3D" id="3.40.1800.20">
    <property type="match status" value="1"/>
</dbReference>
<feature type="binding site" evidence="10">
    <location>
        <position position="65"/>
    </location>
    <ligand>
        <name>Zn(2+)</name>
        <dbReference type="ChEBI" id="CHEBI:29105"/>
    </ligand>
</feature>
<dbReference type="PROSITE" id="PS50157">
    <property type="entry name" value="ZINC_FINGER_C2H2_2"/>
    <property type="match status" value="11"/>
</dbReference>
<keyword evidence="8" id="KW-0539">Nucleus</keyword>
<evidence type="ECO:0000256" key="3">
    <source>
        <dbReference type="ARBA" id="ARBA00022737"/>
    </source>
</evidence>
<feature type="domain" description="C2H2-type" evidence="12">
    <location>
        <begin position="431"/>
        <end position="458"/>
    </location>
</feature>
<feature type="domain" description="C2H2-type" evidence="12">
    <location>
        <begin position="495"/>
        <end position="518"/>
    </location>
</feature>
<evidence type="ECO:0000256" key="5">
    <source>
        <dbReference type="ARBA" id="ARBA00022833"/>
    </source>
</evidence>
<keyword evidence="5 10" id="KW-0862">Zinc</keyword>
<dbReference type="AlphaFoldDB" id="A0A7R8V4Q1"/>
<dbReference type="FunFam" id="3.30.160.60:FF:000065">
    <property type="entry name" value="B-cell CLL/lymphoma 6, member B"/>
    <property type="match status" value="1"/>
</dbReference>
<dbReference type="InParanoid" id="A0A7R8V4Q1"/>
<feature type="region of interest" description="Disordered" evidence="11">
    <location>
        <begin position="153"/>
        <end position="229"/>
    </location>
</feature>
<gene>
    <name evidence="14" type="ORF">HERILL_LOCUS15115</name>
</gene>
<organism evidence="14 15">
    <name type="scientific">Hermetia illucens</name>
    <name type="common">Black soldier fly</name>
    <dbReference type="NCBI Taxonomy" id="343691"/>
    <lineage>
        <taxon>Eukaryota</taxon>
        <taxon>Metazoa</taxon>
        <taxon>Ecdysozoa</taxon>
        <taxon>Arthropoda</taxon>
        <taxon>Hexapoda</taxon>
        <taxon>Insecta</taxon>
        <taxon>Pterygota</taxon>
        <taxon>Neoptera</taxon>
        <taxon>Endopterygota</taxon>
        <taxon>Diptera</taxon>
        <taxon>Brachycera</taxon>
        <taxon>Stratiomyomorpha</taxon>
        <taxon>Stratiomyidae</taxon>
        <taxon>Hermetiinae</taxon>
        <taxon>Hermetia</taxon>
    </lineage>
</organism>
<dbReference type="FunFam" id="3.30.160.60:FF:002169">
    <property type="entry name" value="Zgc:174573"/>
    <property type="match status" value="1"/>
</dbReference>
<feature type="domain" description="C2H2-type" evidence="12">
    <location>
        <begin position="318"/>
        <end position="345"/>
    </location>
</feature>
<dbReference type="InterPro" id="IPR036236">
    <property type="entry name" value="Znf_C2H2_sf"/>
</dbReference>
<sequence length="642" mass="74665">MEVPETVRTTCRTCAVQKDSETFTPLFAGPTSCQRAREDVLAELYAFSLKISEDDGLPQQICSACLDNFNFIVQFRDHCREAQDVLEAIYVRNDKNTIDVKVLQEYDDNFVKAEPELIKLEEIPANSTKIEEINVDAQFYEDEDRWESEYLMTDTPINNGHDGSEKTSSKESSLNTRKAQDSDSDSDDIPLKDYMKGVTKVKKATKKTRSPTKEGKDSPDSKQKEVTPKPTFPCNHCGKPCKSLSTLSRHIRVCSERSELPCSICTVAFQSRELLDKHMTDAHPNGGEPMCPICSKTFASTSNRDSHIATAHNTEKEYHCDLCEKSFRTNIYLKYHKTRHHQDCENECSICHQKFSNWNKYRYHWTHAHPENMKFKCKYCEKPFATQFVMRVHERSHTGERPFLCNQCGVAFRYRTQFLDHMKTHESKRDIACDMCGLTFYTNRQLSNHKRKHMSKNHACEICGEAFAYKLDLYAHKYNEHKIAEYNPKHTERKHVCPHCGNGYKRSDHLKLHIKRMHLKITEHKCEVCGREYLEKCALRAHMVVHDSARPFTCTKCPASFKRQRSLKDHMLKHEGRKEYACGICDMRFFNRTIVVLHTQRVHSDSQKQFMSELVRKELEEATSRIDSNEPSEEMKDDLINV</sequence>
<evidence type="ECO:0000256" key="10">
    <source>
        <dbReference type="PROSITE-ProRule" id="PRU01263"/>
    </source>
</evidence>
<feature type="domain" description="C2H2-type" evidence="12">
    <location>
        <begin position="552"/>
        <end position="579"/>
    </location>
</feature>
<evidence type="ECO:0000256" key="6">
    <source>
        <dbReference type="ARBA" id="ARBA00023015"/>
    </source>
</evidence>
<comment type="subcellular location">
    <subcellularLocation>
        <location evidence="1">Nucleus</location>
    </subcellularLocation>
</comment>
<feature type="binding site" evidence="10">
    <location>
        <position position="14"/>
    </location>
    <ligand>
        <name>Zn(2+)</name>
        <dbReference type="ChEBI" id="CHEBI:29105"/>
    </ligand>
</feature>
<evidence type="ECO:0000256" key="4">
    <source>
        <dbReference type="ARBA" id="ARBA00022771"/>
    </source>
</evidence>
<evidence type="ECO:0000256" key="9">
    <source>
        <dbReference type="PROSITE-ProRule" id="PRU00042"/>
    </source>
</evidence>
<protein>
    <submittedName>
        <fullName evidence="14">Uncharacterized protein</fullName>
    </submittedName>
</protein>
<dbReference type="GO" id="GO:0008270">
    <property type="term" value="F:zinc ion binding"/>
    <property type="evidence" value="ECO:0007669"/>
    <property type="project" value="UniProtKB-UniRule"/>
</dbReference>
<dbReference type="PANTHER" id="PTHR47772">
    <property type="entry name" value="ZINC FINGER PROTEIN 200"/>
    <property type="match status" value="1"/>
</dbReference>
<dbReference type="OrthoDB" id="6077919at2759"/>
<dbReference type="InterPro" id="IPR050636">
    <property type="entry name" value="C2H2-ZF_domain-containing"/>
</dbReference>
<dbReference type="Gene3D" id="3.30.160.60">
    <property type="entry name" value="Classic Zinc Finger"/>
    <property type="match status" value="7"/>
</dbReference>
<evidence type="ECO:0000313" key="15">
    <source>
        <dbReference type="Proteomes" id="UP000594454"/>
    </source>
</evidence>
<keyword evidence="15" id="KW-1185">Reference proteome</keyword>
<dbReference type="SUPFAM" id="SSF57716">
    <property type="entry name" value="Glucocorticoid receptor-like (DNA-binding domain)"/>
    <property type="match status" value="1"/>
</dbReference>